<keyword evidence="3" id="KW-1185">Reference proteome</keyword>
<dbReference type="Proteomes" id="UP000198304">
    <property type="component" value="Unassembled WGS sequence"/>
</dbReference>
<feature type="transmembrane region" description="Helical" evidence="1">
    <location>
        <begin position="6"/>
        <end position="23"/>
    </location>
</feature>
<dbReference type="EMBL" id="FZOJ01000009">
    <property type="protein sequence ID" value="SNS40864.1"/>
    <property type="molecule type" value="Genomic_DNA"/>
</dbReference>
<keyword evidence="1" id="KW-0812">Transmembrane</keyword>
<organism evidence="2 3">
    <name type="scientific">Anaerovirgula multivorans</name>
    <dbReference type="NCBI Taxonomy" id="312168"/>
    <lineage>
        <taxon>Bacteria</taxon>
        <taxon>Bacillati</taxon>
        <taxon>Bacillota</taxon>
        <taxon>Clostridia</taxon>
        <taxon>Peptostreptococcales</taxon>
        <taxon>Natronincolaceae</taxon>
        <taxon>Anaerovirgula</taxon>
    </lineage>
</organism>
<keyword evidence="1" id="KW-0472">Membrane</keyword>
<name>A0A239EAE1_9FIRM</name>
<evidence type="ECO:0000313" key="2">
    <source>
        <dbReference type="EMBL" id="SNS40864.1"/>
    </source>
</evidence>
<evidence type="ECO:0000256" key="1">
    <source>
        <dbReference type="SAM" id="Phobius"/>
    </source>
</evidence>
<dbReference type="RefSeq" id="WP_089282983.1">
    <property type="nucleotide sequence ID" value="NZ_FZOJ01000009.1"/>
</dbReference>
<feature type="transmembrane region" description="Helical" evidence="1">
    <location>
        <begin position="43"/>
        <end position="62"/>
    </location>
</feature>
<gene>
    <name evidence="2" type="ORF">SAMN05446037_1009121</name>
</gene>
<accession>A0A239EAE1</accession>
<sequence>MKDIGFFEIVILTTLVVLVYFVFKELNRKKYLGEFILQAPRDFDIKASMGFWVILGCFWIIFLIERGVNINQYDYRHPIGTLGPPILWIFICSLNILKCIYDKEMREDGISSKEGFVYWRDIISYRWTVDEELEITFQPRTLFTSKRKITRVWTIYREDQEKVDEIFSYHINTNQERK</sequence>
<keyword evidence="1" id="KW-1133">Transmembrane helix</keyword>
<feature type="transmembrane region" description="Helical" evidence="1">
    <location>
        <begin position="82"/>
        <end position="101"/>
    </location>
</feature>
<dbReference type="AlphaFoldDB" id="A0A239EAE1"/>
<proteinExistence type="predicted"/>
<protein>
    <submittedName>
        <fullName evidence="2">Uncharacterized protein</fullName>
    </submittedName>
</protein>
<evidence type="ECO:0000313" key="3">
    <source>
        <dbReference type="Proteomes" id="UP000198304"/>
    </source>
</evidence>
<dbReference type="OrthoDB" id="1962315at2"/>
<reference evidence="2 3" key="1">
    <citation type="submission" date="2017-06" db="EMBL/GenBank/DDBJ databases">
        <authorList>
            <person name="Kim H.J."/>
            <person name="Triplett B.A."/>
        </authorList>
    </citation>
    <scope>NUCLEOTIDE SEQUENCE [LARGE SCALE GENOMIC DNA]</scope>
    <source>
        <strain evidence="2 3">SCA</strain>
    </source>
</reference>